<feature type="signal peptide" evidence="3">
    <location>
        <begin position="1"/>
        <end position="22"/>
    </location>
</feature>
<feature type="domain" description="Ig-like" evidence="4">
    <location>
        <begin position="31"/>
        <end position="98"/>
    </location>
</feature>
<keyword evidence="5" id="KW-0675">Receptor</keyword>
<dbReference type="Proteomes" id="UP000503349">
    <property type="component" value="Chromosome 3"/>
</dbReference>
<keyword evidence="2" id="KW-1133">Transmembrane helix</keyword>
<keyword evidence="6" id="KW-1185">Reference proteome</keyword>
<dbReference type="PANTHER" id="PTHR46013">
    <property type="entry name" value="VASCULAR CELL ADHESION MOLECULE 1"/>
    <property type="match status" value="1"/>
</dbReference>
<sequence>MLLAEAGCLFMGFILYITGAQGQHKTACALKGSTVHFSCSAERPTLKLKWFTVNRNGSKFVMRELFKDRRPTSHMSEDGDFTLTINDLRQSDAMFYCCSENEDNPEKCWKSATKLQVSDLQVKGIPATEGHAVKLICSTRCALTETPAAYIWYKNREFLYEDWSPWYQELVRSEKGVTYSCTIKGHQGLRAPDVSVDSVTPTCFTVTYAKGRMCSNKQKSENESCSITYPREVKVKMANRQQGHVTLTCETSCPLTDRQTVFTWYKNRHSEKDPLSPIPISSIDIFSCALKDNKDLRSAEVCVEKNTCLSVNYVPRRVCALQGFSVNISSEYSHPKHQQPKSKVWYKKSGNVEAERLTEAAGRVKYHGNMNNQHILELERLTKNDSARYSFRVLTDENHENETHFPGVTLVVTGLRVTFTPSAVVSEGQRVTLTCSTSCPLSEKISFIWKFNSESLTLPQNQSKHVPLGQVGSQHAGRYSCSVKISQRTISSSEMTLTVHSVKRQQILTGGGVVAVLLVLIFLTVFLWIRRKKNHEVETSDNMEQPNPGPVYDDGSAQPVNEDDLQYSEVHFSKKNPKSPLYSTIQQDNPHEEDHTSYAVVQFRPKATPS</sequence>
<dbReference type="InterPro" id="IPR013783">
    <property type="entry name" value="Ig-like_fold"/>
</dbReference>
<name>A0A6G1PD64_CHAAH</name>
<gene>
    <name evidence="5" type="ORF">EXN66_Car003638</name>
</gene>
<keyword evidence="2" id="KW-0812">Transmembrane</keyword>
<organism evidence="5 6">
    <name type="scientific">Channa argus</name>
    <name type="common">Northern snakehead</name>
    <name type="synonym">Ophicephalus argus</name>
    <dbReference type="NCBI Taxonomy" id="215402"/>
    <lineage>
        <taxon>Eukaryota</taxon>
        <taxon>Metazoa</taxon>
        <taxon>Chordata</taxon>
        <taxon>Craniata</taxon>
        <taxon>Vertebrata</taxon>
        <taxon>Euteleostomi</taxon>
        <taxon>Actinopterygii</taxon>
        <taxon>Neopterygii</taxon>
        <taxon>Teleostei</taxon>
        <taxon>Neoteleostei</taxon>
        <taxon>Acanthomorphata</taxon>
        <taxon>Anabantaria</taxon>
        <taxon>Anabantiformes</taxon>
        <taxon>Channoidei</taxon>
        <taxon>Channidae</taxon>
        <taxon>Channa</taxon>
    </lineage>
</organism>
<dbReference type="PANTHER" id="PTHR46013:SF4">
    <property type="entry name" value="B-CELL RECEPTOR CD22-RELATED"/>
    <property type="match status" value="1"/>
</dbReference>
<dbReference type="PROSITE" id="PS50835">
    <property type="entry name" value="IG_LIKE"/>
    <property type="match status" value="4"/>
</dbReference>
<feature type="domain" description="Ig-like" evidence="4">
    <location>
        <begin position="230"/>
        <end position="304"/>
    </location>
</feature>
<dbReference type="Gene3D" id="2.60.40.10">
    <property type="entry name" value="Immunoglobulins"/>
    <property type="match status" value="3"/>
</dbReference>
<keyword evidence="2" id="KW-0472">Membrane</keyword>
<reference evidence="6" key="2">
    <citation type="submission" date="2019-02" db="EMBL/GenBank/DDBJ databases">
        <title>Opniocepnalus argus Var Kimnra genome.</title>
        <authorList>
            <person name="Zhou C."/>
            <person name="Xiao S."/>
        </authorList>
    </citation>
    <scope>NUCLEOTIDE SEQUENCE [LARGE SCALE GENOMIC DNA]</scope>
</reference>
<feature type="chain" id="PRO_5026341203" evidence="3">
    <location>
        <begin position="23"/>
        <end position="610"/>
    </location>
</feature>
<evidence type="ECO:0000259" key="4">
    <source>
        <dbReference type="PROSITE" id="PS50835"/>
    </source>
</evidence>
<reference evidence="5 6" key="1">
    <citation type="submission" date="2019-02" db="EMBL/GenBank/DDBJ databases">
        <title>Opniocepnalus argus genome.</title>
        <authorList>
            <person name="Zhou C."/>
            <person name="Xiao S."/>
        </authorList>
    </citation>
    <scope>NUCLEOTIDE SEQUENCE [LARGE SCALE GENOMIC DNA]</scope>
    <source>
        <strain evidence="5">OARG1902GOOAL</strain>
        <tissue evidence="5">Muscle</tissue>
    </source>
</reference>
<feature type="domain" description="Ig-like" evidence="4">
    <location>
        <begin position="406"/>
        <end position="491"/>
    </location>
</feature>
<evidence type="ECO:0000313" key="6">
    <source>
        <dbReference type="Proteomes" id="UP000503349"/>
    </source>
</evidence>
<feature type="transmembrane region" description="Helical" evidence="2">
    <location>
        <begin position="507"/>
        <end position="529"/>
    </location>
</feature>
<dbReference type="SMART" id="SM00409">
    <property type="entry name" value="IG"/>
    <property type="match status" value="3"/>
</dbReference>
<dbReference type="InterPro" id="IPR003599">
    <property type="entry name" value="Ig_sub"/>
</dbReference>
<evidence type="ECO:0000256" key="2">
    <source>
        <dbReference type="SAM" id="Phobius"/>
    </source>
</evidence>
<evidence type="ECO:0000256" key="1">
    <source>
        <dbReference type="SAM" id="MobiDB-lite"/>
    </source>
</evidence>
<proteinExistence type="predicted"/>
<evidence type="ECO:0000256" key="3">
    <source>
        <dbReference type="SAM" id="SignalP"/>
    </source>
</evidence>
<dbReference type="EMBL" id="CM015714">
    <property type="protein sequence ID" value="KAF3687966.1"/>
    <property type="molecule type" value="Genomic_DNA"/>
</dbReference>
<dbReference type="Pfam" id="PF13895">
    <property type="entry name" value="Ig_2"/>
    <property type="match status" value="1"/>
</dbReference>
<accession>A0A6G1PD64</accession>
<dbReference type="InterPro" id="IPR007110">
    <property type="entry name" value="Ig-like_dom"/>
</dbReference>
<dbReference type="InterPro" id="IPR036179">
    <property type="entry name" value="Ig-like_dom_sf"/>
</dbReference>
<evidence type="ECO:0000313" key="5">
    <source>
        <dbReference type="EMBL" id="KAF3687966.1"/>
    </source>
</evidence>
<dbReference type="SUPFAM" id="SSF48726">
    <property type="entry name" value="Immunoglobulin"/>
    <property type="match status" value="3"/>
</dbReference>
<feature type="domain" description="Ig-like" evidence="4">
    <location>
        <begin position="105"/>
        <end position="197"/>
    </location>
</feature>
<dbReference type="AlphaFoldDB" id="A0A6G1PD64"/>
<keyword evidence="3" id="KW-0732">Signal</keyword>
<protein>
    <submittedName>
        <fullName evidence="5">B-cell receptor CD22 B-lymphocyte cell adhesion molecule</fullName>
    </submittedName>
</protein>
<feature type="region of interest" description="Disordered" evidence="1">
    <location>
        <begin position="537"/>
        <end position="610"/>
    </location>
</feature>